<feature type="transmembrane region" description="Helical" evidence="7">
    <location>
        <begin position="58"/>
        <end position="81"/>
    </location>
</feature>
<comment type="similarity">
    <text evidence="2">Belongs to the DsbD family.</text>
</comment>
<dbReference type="EMBL" id="BSYI01000014">
    <property type="protein sequence ID" value="GMG82872.1"/>
    <property type="molecule type" value="Genomic_DNA"/>
</dbReference>
<feature type="transmembrane region" description="Helical" evidence="7">
    <location>
        <begin position="93"/>
        <end position="113"/>
    </location>
</feature>
<reference evidence="9 10" key="1">
    <citation type="submission" date="2023-04" db="EMBL/GenBank/DDBJ databases">
        <title>Marinoamorphus aggregata gen. nov., sp. Nov., isolate from tissue of brittle star Ophioplocus japonicus.</title>
        <authorList>
            <person name="Kawano K."/>
            <person name="Sawayama S."/>
            <person name="Nakagawa S."/>
        </authorList>
    </citation>
    <scope>NUCLEOTIDE SEQUENCE [LARGE SCALE GENOMIC DNA]</scope>
    <source>
        <strain evidence="9 10">NKW23</strain>
    </source>
</reference>
<dbReference type="PANTHER" id="PTHR31272:SF4">
    <property type="entry name" value="CYTOCHROME C-TYPE BIOGENESIS PROTEIN HI_1454-RELATED"/>
    <property type="match status" value="1"/>
</dbReference>
<evidence type="ECO:0000256" key="6">
    <source>
        <dbReference type="ARBA" id="ARBA00023136"/>
    </source>
</evidence>
<protein>
    <submittedName>
        <fullName evidence="9">Cytochrome c biogenesis CcdA family protein</fullName>
    </submittedName>
</protein>
<evidence type="ECO:0000256" key="7">
    <source>
        <dbReference type="SAM" id="Phobius"/>
    </source>
</evidence>
<feature type="transmembrane region" description="Helical" evidence="7">
    <location>
        <begin position="209"/>
        <end position="230"/>
    </location>
</feature>
<evidence type="ECO:0000259" key="8">
    <source>
        <dbReference type="Pfam" id="PF02683"/>
    </source>
</evidence>
<feature type="transmembrane region" description="Helical" evidence="7">
    <location>
        <begin position="134"/>
        <end position="163"/>
    </location>
</feature>
<keyword evidence="4" id="KW-0201">Cytochrome c-type biogenesis</keyword>
<keyword evidence="5 7" id="KW-1133">Transmembrane helix</keyword>
<feature type="transmembrane region" description="Helical" evidence="7">
    <location>
        <begin position="175"/>
        <end position="197"/>
    </location>
</feature>
<evidence type="ECO:0000313" key="10">
    <source>
        <dbReference type="Proteomes" id="UP001239909"/>
    </source>
</evidence>
<feature type="domain" description="Cytochrome C biogenesis protein transmembrane" evidence="8">
    <location>
        <begin position="8"/>
        <end position="226"/>
    </location>
</feature>
<dbReference type="InterPro" id="IPR003834">
    <property type="entry name" value="Cyt_c_assmbl_TM_dom"/>
</dbReference>
<accession>A0ABQ6LIS3</accession>
<evidence type="ECO:0000256" key="2">
    <source>
        <dbReference type="ARBA" id="ARBA00006143"/>
    </source>
</evidence>
<gene>
    <name evidence="9" type="ORF">LNKW23_20850</name>
</gene>
<name>A0ABQ6LIS3_9RHOB</name>
<dbReference type="PANTHER" id="PTHR31272">
    <property type="entry name" value="CYTOCHROME C-TYPE BIOGENESIS PROTEIN HI_1454-RELATED"/>
    <property type="match status" value="1"/>
</dbReference>
<comment type="subcellular location">
    <subcellularLocation>
        <location evidence="1">Membrane</location>
        <topology evidence="1">Multi-pass membrane protein</topology>
    </subcellularLocation>
</comment>
<dbReference type="Proteomes" id="UP001239909">
    <property type="component" value="Unassembled WGS sequence"/>
</dbReference>
<evidence type="ECO:0000313" key="9">
    <source>
        <dbReference type="EMBL" id="GMG82872.1"/>
    </source>
</evidence>
<sequence length="248" mass="26249">MEISLIGVATAFGGGVVSFLSPCVLPLAPPYLAYLGGTTLDQISGEEQEIDRATQRRVFVSACFFVAGLATVFVALGMGASAVGQTLLQNKTLLGQIAGALIIVMGLHFLHLLRLPFLNREARFAGPARAGGYGTSYVIGLAFAFGWTPCIGPILAAILTMAAQEQTLAAGTGLLAVYALGLGLPFLVAALFVGPFLRWARRFRRHMGLVEKAMGALLVAVGLMMVTGRFEQMAFWLLETFPVLGRIG</sequence>
<keyword evidence="6 7" id="KW-0472">Membrane</keyword>
<dbReference type="InterPro" id="IPR051790">
    <property type="entry name" value="Cytochrome_c-biogenesis_DsbD"/>
</dbReference>
<dbReference type="RefSeq" id="WP_285671664.1">
    <property type="nucleotide sequence ID" value="NZ_BSYI01000014.1"/>
</dbReference>
<proteinExistence type="inferred from homology"/>
<keyword evidence="10" id="KW-1185">Reference proteome</keyword>
<evidence type="ECO:0000256" key="5">
    <source>
        <dbReference type="ARBA" id="ARBA00022989"/>
    </source>
</evidence>
<evidence type="ECO:0000256" key="4">
    <source>
        <dbReference type="ARBA" id="ARBA00022748"/>
    </source>
</evidence>
<dbReference type="Pfam" id="PF02683">
    <property type="entry name" value="DsbD_TM"/>
    <property type="match status" value="1"/>
</dbReference>
<keyword evidence="3 7" id="KW-0812">Transmembrane</keyword>
<organism evidence="9 10">
    <name type="scientific">Paralimibaculum aggregatum</name>
    <dbReference type="NCBI Taxonomy" id="3036245"/>
    <lineage>
        <taxon>Bacteria</taxon>
        <taxon>Pseudomonadati</taxon>
        <taxon>Pseudomonadota</taxon>
        <taxon>Alphaproteobacteria</taxon>
        <taxon>Rhodobacterales</taxon>
        <taxon>Paracoccaceae</taxon>
        <taxon>Paralimibaculum</taxon>
    </lineage>
</organism>
<evidence type="ECO:0000256" key="1">
    <source>
        <dbReference type="ARBA" id="ARBA00004141"/>
    </source>
</evidence>
<comment type="caution">
    <text evidence="9">The sequence shown here is derived from an EMBL/GenBank/DDBJ whole genome shotgun (WGS) entry which is preliminary data.</text>
</comment>
<evidence type="ECO:0000256" key="3">
    <source>
        <dbReference type="ARBA" id="ARBA00022692"/>
    </source>
</evidence>